<dbReference type="GO" id="GO:0003990">
    <property type="term" value="F:acetylcholinesterase activity"/>
    <property type="evidence" value="ECO:0007669"/>
    <property type="project" value="UniProtKB-EC"/>
</dbReference>
<sequence>MMATKLFCALLFSVCKFQADGGSIVVNTTSGWYKGKMIEMNNQLVYAFLNVTYGQPPIGPNRFRPPQAAPHSNGIIQADRPAQACYQKIDTTYPGFQGTEMWNPEGGMTESCLTLNIWTPANAHNAPVIVWIFGGGFSTGSPSLYLYNGSTMAAYSGIVVVNINYRLNVFGFFYMNDTEAPPNVGLLDQRLALEWVQKNIAGFGGDPSQVTLMGESAGAASVMAHLHAVKSWPLFKYAIVQSGAVTLPWANVEKSDLLKHSIMFAHQLNCNGSRSQMLDCLREQSPTKILSTTENVWSSSFLHSYFVPVLRDELFFGKEGYENVLQGVTKNTSVLLGYNEDEGSFWLPTCLAQFFNITSEETTDLPEMAELVNLTFSFLTEKQRSYATDYYRSETNDVRGMLSSMVGDYYFTCGILDLAESLAQHNIPVYLFNFNYRSESNPWPQWMGVMHGYEIEFIFGGPLNRKGEQHEEDVRMSKMMMEYSNSFIRHGMPFAISPGAAHWPAYTQDNRAYTSFSSDGAVLKLKPLRDSCDMFKRLQSGDLSSTDSGQRQAFQSPFLIICIPMTWMNLRTIIS</sequence>
<evidence type="ECO:0000313" key="10">
    <source>
        <dbReference type="Proteomes" id="UP000046395"/>
    </source>
</evidence>
<dbReference type="WBParaSite" id="TMUE_3000013641.2">
    <property type="protein sequence ID" value="TMUE_3000013641.2"/>
    <property type="gene ID" value="WBGene00302911"/>
</dbReference>
<comment type="catalytic activity">
    <reaction evidence="6">
        <text>acetylcholine + H2O = choline + acetate + H(+)</text>
        <dbReference type="Rhea" id="RHEA:17561"/>
        <dbReference type="ChEBI" id="CHEBI:15354"/>
        <dbReference type="ChEBI" id="CHEBI:15355"/>
        <dbReference type="ChEBI" id="CHEBI:15377"/>
        <dbReference type="ChEBI" id="CHEBI:15378"/>
        <dbReference type="ChEBI" id="CHEBI:30089"/>
        <dbReference type="EC" id="3.1.1.7"/>
    </reaction>
</comment>
<evidence type="ECO:0000256" key="2">
    <source>
        <dbReference type="ARBA" id="ARBA00022487"/>
    </source>
</evidence>
<reference evidence="10" key="1">
    <citation type="submission" date="2013-11" db="EMBL/GenBank/DDBJ databases">
        <authorList>
            <person name="Aslett M."/>
        </authorList>
    </citation>
    <scope>NUCLEOTIDE SEQUENCE [LARGE SCALE GENOMIC DNA]</scope>
    <source>
        <strain evidence="10">Edinburgh</strain>
    </source>
</reference>
<keyword evidence="10" id="KW-1185">Reference proteome</keyword>
<evidence type="ECO:0000256" key="3">
    <source>
        <dbReference type="ARBA" id="ARBA00022801"/>
    </source>
</evidence>
<dbReference type="STRING" id="70415.A0A5S6R1W5"/>
<evidence type="ECO:0000259" key="9">
    <source>
        <dbReference type="Pfam" id="PF00135"/>
    </source>
</evidence>
<dbReference type="InterPro" id="IPR029058">
    <property type="entry name" value="AB_hydrolase_fold"/>
</dbReference>
<feature type="active site" description="Charge relay system" evidence="7">
    <location>
        <position position="451"/>
    </location>
</feature>
<comment type="similarity">
    <text evidence="1 8">Belongs to the type-B carboxylesterase/lipase family.</text>
</comment>
<dbReference type="SUPFAM" id="SSF53474">
    <property type="entry name" value="alpha/beta-Hydrolases"/>
    <property type="match status" value="1"/>
</dbReference>
<protein>
    <recommendedName>
        <fullName evidence="8">Carboxylic ester hydrolase</fullName>
        <ecNumber evidence="8">3.1.1.-</ecNumber>
    </recommendedName>
</protein>
<dbReference type="InterPro" id="IPR019826">
    <property type="entry name" value="Carboxylesterase_B_AS"/>
</dbReference>
<dbReference type="PROSITE" id="PS00122">
    <property type="entry name" value="CARBOXYLESTERASE_B_1"/>
    <property type="match status" value="1"/>
</dbReference>
<evidence type="ECO:0000256" key="1">
    <source>
        <dbReference type="ARBA" id="ARBA00005964"/>
    </source>
</evidence>
<keyword evidence="4" id="KW-0531">Neurotransmitter degradation</keyword>
<name>A0A5S6R1W5_TRIMR</name>
<dbReference type="AlphaFoldDB" id="A0A5S6R1W5"/>
<keyword evidence="5" id="KW-1015">Disulfide bond</keyword>
<feature type="signal peptide" evidence="8">
    <location>
        <begin position="1"/>
        <end position="21"/>
    </location>
</feature>
<keyword evidence="2" id="KW-0719">Serine esterase</keyword>
<accession>A0A5S6R1W5</accession>
<dbReference type="WBParaSite" id="TMUE_3000013641.4">
    <property type="protein sequence ID" value="TMUE_3000013641.4"/>
    <property type="gene ID" value="WBGene00302911"/>
</dbReference>
<dbReference type="WBParaSite" id="TMUE_3000013641.3">
    <property type="protein sequence ID" value="TMUE_3000013641.3"/>
    <property type="gene ID" value="WBGene00302911"/>
</dbReference>
<feature type="domain" description="Carboxylesterase type B" evidence="9">
    <location>
        <begin position="24"/>
        <end position="524"/>
    </location>
</feature>
<evidence type="ECO:0000256" key="4">
    <source>
        <dbReference type="ARBA" id="ARBA00022867"/>
    </source>
</evidence>
<feature type="active site" description="Charge relay system" evidence="7">
    <location>
        <position position="342"/>
    </location>
</feature>
<dbReference type="InterPro" id="IPR002018">
    <property type="entry name" value="CarbesteraseB"/>
</dbReference>
<evidence type="ECO:0000256" key="5">
    <source>
        <dbReference type="ARBA" id="ARBA00023157"/>
    </source>
</evidence>
<dbReference type="Proteomes" id="UP000046395">
    <property type="component" value="Unassembled WGS sequence"/>
</dbReference>
<evidence type="ECO:0000256" key="8">
    <source>
        <dbReference type="RuleBase" id="RU361235"/>
    </source>
</evidence>
<organism evidence="10 11">
    <name type="scientific">Trichuris muris</name>
    <name type="common">Mouse whipworm</name>
    <dbReference type="NCBI Taxonomy" id="70415"/>
    <lineage>
        <taxon>Eukaryota</taxon>
        <taxon>Metazoa</taxon>
        <taxon>Ecdysozoa</taxon>
        <taxon>Nematoda</taxon>
        <taxon>Enoplea</taxon>
        <taxon>Dorylaimia</taxon>
        <taxon>Trichinellida</taxon>
        <taxon>Trichuridae</taxon>
        <taxon>Trichuris</taxon>
    </lineage>
</organism>
<evidence type="ECO:0000256" key="6">
    <source>
        <dbReference type="ARBA" id="ARBA00048484"/>
    </source>
</evidence>
<feature type="active site" description="Acyl-ester intermediate" evidence="7">
    <location>
        <position position="216"/>
    </location>
</feature>
<proteinExistence type="inferred from homology"/>
<dbReference type="PANTHER" id="PTHR43918">
    <property type="entry name" value="ACETYLCHOLINESTERASE"/>
    <property type="match status" value="1"/>
</dbReference>
<reference evidence="11" key="3">
    <citation type="submission" date="2019-12" db="UniProtKB">
        <authorList>
            <consortium name="WormBaseParasite"/>
        </authorList>
    </citation>
    <scope>IDENTIFICATION</scope>
</reference>
<dbReference type="Pfam" id="PF00135">
    <property type="entry name" value="COesterase"/>
    <property type="match status" value="1"/>
</dbReference>
<reference evidence="10" key="2">
    <citation type="submission" date="2014-03" db="EMBL/GenBank/DDBJ databases">
        <title>The whipworm genome and dual-species transcriptomics of an intimate host-pathogen interaction.</title>
        <authorList>
            <person name="Foth B.J."/>
            <person name="Tsai I.J."/>
            <person name="Reid A.J."/>
            <person name="Bancroft A.J."/>
            <person name="Nichol S."/>
            <person name="Tracey A."/>
            <person name="Holroyd N."/>
            <person name="Cotton J.A."/>
            <person name="Stanley E.J."/>
            <person name="Zarowiecki M."/>
            <person name="Liu J.Z."/>
            <person name="Huckvale T."/>
            <person name="Cooper P.J."/>
            <person name="Grencis R.K."/>
            <person name="Berriman M."/>
        </authorList>
    </citation>
    <scope>NUCLEOTIDE SEQUENCE [LARGE SCALE GENOMIC DNA]</scope>
    <source>
        <strain evidence="10">Edinburgh</strain>
    </source>
</reference>
<dbReference type="PRINTS" id="PR00878">
    <property type="entry name" value="CHOLNESTRASE"/>
</dbReference>
<dbReference type="Gene3D" id="3.40.50.1820">
    <property type="entry name" value="alpha/beta hydrolase"/>
    <property type="match status" value="1"/>
</dbReference>
<dbReference type="WBParaSite" id="TMUE_3000013641.1">
    <property type="protein sequence ID" value="TMUE_3000013641.1"/>
    <property type="gene ID" value="WBGene00302911"/>
</dbReference>
<dbReference type="EC" id="3.1.1.-" evidence="8"/>
<dbReference type="InterPro" id="IPR000997">
    <property type="entry name" value="Cholinesterase"/>
</dbReference>
<keyword evidence="8" id="KW-0732">Signal</keyword>
<evidence type="ECO:0000256" key="7">
    <source>
        <dbReference type="PIRSR" id="PIRSR600997-1"/>
    </source>
</evidence>
<dbReference type="FunFam" id="3.40.50.1820:FF:000029">
    <property type="entry name" value="Acetylcholinesterase"/>
    <property type="match status" value="1"/>
</dbReference>
<keyword evidence="3 8" id="KW-0378">Hydrolase</keyword>
<feature type="chain" id="PRO_5044517197" description="Carboxylic ester hydrolase" evidence="8">
    <location>
        <begin position="22"/>
        <end position="575"/>
    </location>
</feature>
<dbReference type="InterPro" id="IPR050654">
    <property type="entry name" value="AChE-related_enzymes"/>
</dbReference>
<evidence type="ECO:0000313" key="11">
    <source>
        <dbReference type="WBParaSite" id="TMUE_3000013641.1"/>
    </source>
</evidence>
<dbReference type="PANTHER" id="PTHR43918:SF4">
    <property type="entry name" value="CARBOXYLIC ESTER HYDROLASE"/>
    <property type="match status" value="1"/>
</dbReference>